<dbReference type="InterPro" id="IPR024787">
    <property type="entry name" value="EcsC"/>
</dbReference>
<evidence type="ECO:0000313" key="1">
    <source>
        <dbReference type="EMBL" id="EFQ84613.1"/>
    </source>
</evidence>
<evidence type="ECO:0008006" key="3">
    <source>
        <dbReference type="Google" id="ProtNLM"/>
    </source>
</evidence>
<dbReference type="Pfam" id="PF12787">
    <property type="entry name" value="EcsC"/>
    <property type="match status" value="1"/>
</dbReference>
<dbReference type="Proteomes" id="UP000003111">
    <property type="component" value="Unassembled WGS sequence"/>
</dbReference>
<organism evidence="1 2">
    <name type="scientific">Aeromicrobium marinum DSM 15272</name>
    <dbReference type="NCBI Taxonomy" id="585531"/>
    <lineage>
        <taxon>Bacteria</taxon>
        <taxon>Bacillati</taxon>
        <taxon>Actinomycetota</taxon>
        <taxon>Actinomycetes</taxon>
        <taxon>Propionibacteriales</taxon>
        <taxon>Nocardioidaceae</taxon>
        <taxon>Aeromicrobium</taxon>
    </lineage>
</organism>
<evidence type="ECO:0000313" key="2">
    <source>
        <dbReference type="Proteomes" id="UP000003111"/>
    </source>
</evidence>
<reference evidence="1" key="1">
    <citation type="submission" date="2010-08" db="EMBL/GenBank/DDBJ databases">
        <authorList>
            <person name="Muzny D."/>
            <person name="Qin X."/>
            <person name="Buhay C."/>
            <person name="Dugan-Rocha S."/>
            <person name="Ding Y."/>
            <person name="Chen G."/>
            <person name="Hawes A."/>
            <person name="Holder M."/>
            <person name="Jhangiani S."/>
            <person name="Johnson A."/>
            <person name="Khan Z."/>
            <person name="Li Z."/>
            <person name="Liu W."/>
            <person name="Liu X."/>
            <person name="Perez L."/>
            <person name="Shen H."/>
            <person name="Wang Q."/>
            <person name="Watt J."/>
            <person name="Xi L."/>
            <person name="Xin Y."/>
            <person name="Zhou J."/>
            <person name="Deng J."/>
            <person name="Jiang H."/>
            <person name="Liu Y."/>
            <person name="Qu J."/>
            <person name="Song X.-Z."/>
            <person name="Zhang L."/>
            <person name="Villasana D."/>
            <person name="Johnson A."/>
            <person name="Liu J."/>
            <person name="Liyanage D."/>
            <person name="Lorensuhewa L."/>
            <person name="Robinson T."/>
            <person name="Song A."/>
            <person name="Song B.-B."/>
            <person name="Dinh H."/>
            <person name="Thornton R."/>
            <person name="Coyle M."/>
            <person name="Francisco L."/>
            <person name="Jackson L."/>
            <person name="Javaid M."/>
            <person name="Korchina V."/>
            <person name="Kovar C."/>
            <person name="Mata R."/>
            <person name="Mathew T."/>
            <person name="Ngo R."/>
            <person name="Nguyen L."/>
            <person name="Nguyen N."/>
            <person name="Okwuonu G."/>
            <person name="Ongeri F."/>
            <person name="Pham C."/>
            <person name="Simmons D."/>
            <person name="Wilczek-Boney K."/>
            <person name="Hale W."/>
            <person name="Jakkamsetti A."/>
            <person name="Pham P."/>
            <person name="Ruth R."/>
            <person name="San Lucas F."/>
            <person name="Warren J."/>
            <person name="Zhang J."/>
            <person name="Zhao Z."/>
            <person name="Zhou C."/>
            <person name="Zhu D."/>
            <person name="Lee S."/>
            <person name="Bess C."/>
            <person name="Blankenburg K."/>
            <person name="Forbes L."/>
            <person name="Fu Q."/>
            <person name="Gubbala S."/>
            <person name="Hirani K."/>
            <person name="Jayaseelan J.C."/>
            <person name="Lara F."/>
            <person name="Munidasa M."/>
            <person name="Palculict T."/>
            <person name="Patil S."/>
            <person name="Pu L.-L."/>
            <person name="Saada N."/>
            <person name="Tang L."/>
            <person name="Weissenberger G."/>
            <person name="Zhu Y."/>
            <person name="Hemphill L."/>
            <person name="Shang Y."/>
            <person name="Youmans B."/>
            <person name="Ayvaz T."/>
            <person name="Ross M."/>
            <person name="Santibanez J."/>
            <person name="Aqrawi P."/>
            <person name="Gross S."/>
            <person name="Joshi V."/>
            <person name="Fowler G."/>
            <person name="Nazareth L."/>
            <person name="Reid J."/>
            <person name="Worley K."/>
            <person name="Petrosino J."/>
            <person name="Highlander S."/>
            <person name="Gibbs R."/>
        </authorList>
    </citation>
    <scope>NUCLEOTIDE SEQUENCE [LARGE SCALE GENOMIC DNA]</scope>
    <source>
        <strain evidence="1">DSM 15272</strain>
    </source>
</reference>
<dbReference type="eggNOG" id="ENOG502ZAV8">
    <property type="taxonomic scope" value="Bacteria"/>
</dbReference>
<dbReference type="EMBL" id="ACLF03000002">
    <property type="protein sequence ID" value="EFQ84613.1"/>
    <property type="molecule type" value="Genomic_DNA"/>
</dbReference>
<proteinExistence type="predicted"/>
<sequence>MGLRKSAAVTAGSKVAPQVGWSFVRSVLDMAIDGVGPLRSAADSATSRLVDAGGDVEEAVASLTRVHTGLAGAQGFVTNLGGLATTAVAVPANVAGVMLVQCHLVAGIAHLRGYDLEEPRVRNAILACMLGRDTVDVLVKQQKLPTGPMALATSPVHDPELDKRIATEVTSELISRTIGRRAITLVARRVPLVGGAVAGGSDGWATWQVGRYAADELRDRRLG</sequence>
<dbReference type="STRING" id="585531.HMPREF0063_10466"/>
<name>E2S8V8_9ACTN</name>
<dbReference type="AlphaFoldDB" id="E2S8V8"/>
<dbReference type="OrthoDB" id="1425703at2"/>
<dbReference type="HOGENOM" id="CLU_087895_0_0_11"/>
<gene>
    <name evidence="1" type="ORF">HMPREF0063_10466</name>
</gene>
<comment type="caution">
    <text evidence="1">The sequence shown here is derived from an EMBL/GenBank/DDBJ whole genome shotgun (WGS) entry which is preliminary data.</text>
</comment>
<dbReference type="RefSeq" id="WP_007079344.1">
    <property type="nucleotide sequence ID" value="NZ_CM001024.1"/>
</dbReference>
<keyword evidence="2" id="KW-1185">Reference proteome</keyword>
<protein>
    <recommendedName>
        <fullName evidence="3">EcsC family protein</fullName>
    </recommendedName>
</protein>
<accession>E2S8V8</accession>